<feature type="compositionally biased region" description="Low complexity" evidence="2">
    <location>
        <begin position="115"/>
        <end position="139"/>
    </location>
</feature>
<evidence type="ECO:0000313" key="6">
    <source>
        <dbReference type="Proteomes" id="UP000824107"/>
    </source>
</evidence>
<dbReference type="InterPro" id="IPR006665">
    <property type="entry name" value="OmpA-like"/>
</dbReference>
<dbReference type="AlphaFoldDB" id="A0A9D1M4M5"/>
<keyword evidence="1" id="KW-0472">Membrane</keyword>
<accession>A0A9D1M4M5</accession>
<dbReference type="Proteomes" id="UP000824107">
    <property type="component" value="Unassembled WGS sequence"/>
</dbReference>
<protein>
    <submittedName>
        <fullName evidence="5">OmpA family protein</fullName>
    </submittedName>
</protein>
<reference evidence="5" key="1">
    <citation type="submission" date="2020-10" db="EMBL/GenBank/DDBJ databases">
        <authorList>
            <person name="Gilroy R."/>
        </authorList>
    </citation>
    <scope>NUCLEOTIDE SEQUENCE</scope>
    <source>
        <strain evidence="5">ChiW3-316</strain>
    </source>
</reference>
<proteinExistence type="predicted"/>
<name>A0A9D1M4M5_9PROT</name>
<dbReference type="GO" id="GO:0016020">
    <property type="term" value="C:membrane"/>
    <property type="evidence" value="ECO:0007669"/>
    <property type="project" value="UniProtKB-UniRule"/>
</dbReference>
<dbReference type="PROSITE" id="PS51257">
    <property type="entry name" value="PROKAR_LIPOPROTEIN"/>
    <property type="match status" value="1"/>
</dbReference>
<dbReference type="InterPro" id="IPR036737">
    <property type="entry name" value="OmpA-like_sf"/>
</dbReference>
<dbReference type="Gene3D" id="3.30.1330.60">
    <property type="entry name" value="OmpA-like domain"/>
    <property type="match status" value="1"/>
</dbReference>
<dbReference type="PANTHER" id="PTHR30329:SF21">
    <property type="entry name" value="LIPOPROTEIN YIAD-RELATED"/>
    <property type="match status" value="1"/>
</dbReference>
<gene>
    <name evidence="5" type="ORF">IAD20_05345</name>
</gene>
<feature type="signal peptide" evidence="3">
    <location>
        <begin position="1"/>
        <end position="21"/>
    </location>
</feature>
<dbReference type="Pfam" id="PF00691">
    <property type="entry name" value="OmpA"/>
    <property type="match status" value="1"/>
</dbReference>
<evidence type="ECO:0000256" key="1">
    <source>
        <dbReference type="PROSITE-ProRule" id="PRU00473"/>
    </source>
</evidence>
<dbReference type="PANTHER" id="PTHR30329">
    <property type="entry name" value="STATOR ELEMENT OF FLAGELLAR MOTOR COMPLEX"/>
    <property type="match status" value="1"/>
</dbReference>
<feature type="domain" description="OmpA-like" evidence="4">
    <location>
        <begin position="146"/>
        <end position="267"/>
    </location>
</feature>
<keyword evidence="3" id="KW-0732">Signal</keyword>
<dbReference type="PROSITE" id="PS51123">
    <property type="entry name" value="OMPA_2"/>
    <property type="match status" value="1"/>
</dbReference>
<sequence>MFLLKDVKVSAALCGTLFVLAACSSASFPEITEEDSSAISSEESGKILKEGKSLVGDDKNIAYDDENSVDPVTPAKTKPVIVADSENLDEEETLVDEDDEDVDFFGVPFDEDPNAKPAPKASKTAAAKPVEKPASQAAAPVPAQPVVPSVTYLADTFYFDNGSSALPSGSNGKIRAIVREAKKNNAFVRVMGFASSRTRNTDMASHKMANFKVSLARAEAVAAALRRAGMPANKILVEAMSDNRPAYLEVMPEGERLNRRTEVYISY</sequence>
<dbReference type="EMBL" id="DVNC01000035">
    <property type="protein sequence ID" value="HIU53487.1"/>
    <property type="molecule type" value="Genomic_DNA"/>
</dbReference>
<dbReference type="InterPro" id="IPR050330">
    <property type="entry name" value="Bact_OuterMem_StrucFunc"/>
</dbReference>
<reference evidence="5" key="2">
    <citation type="journal article" date="2021" name="PeerJ">
        <title>Extensive microbial diversity within the chicken gut microbiome revealed by metagenomics and culture.</title>
        <authorList>
            <person name="Gilroy R."/>
            <person name="Ravi A."/>
            <person name="Getino M."/>
            <person name="Pursley I."/>
            <person name="Horton D.L."/>
            <person name="Alikhan N.F."/>
            <person name="Baker D."/>
            <person name="Gharbi K."/>
            <person name="Hall N."/>
            <person name="Watson M."/>
            <person name="Adriaenssens E.M."/>
            <person name="Foster-Nyarko E."/>
            <person name="Jarju S."/>
            <person name="Secka A."/>
            <person name="Antonio M."/>
            <person name="Oren A."/>
            <person name="Chaudhuri R.R."/>
            <person name="La Ragione R."/>
            <person name="Hildebrand F."/>
            <person name="Pallen M.J."/>
        </authorList>
    </citation>
    <scope>NUCLEOTIDE SEQUENCE</scope>
    <source>
        <strain evidence="5">ChiW3-316</strain>
    </source>
</reference>
<comment type="caution">
    <text evidence="5">The sequence shown here is derived from an EMBL/GenBank/DDBJ whole genome shotgun (WGS) entry which is preliminary data.</text>
</comment>
<feature type="chain" id="PRO_5038425667" evidence="3">
    <location>
        <begin position="22"/>
        <end position="267"/>
    </location>
</feature>
<dbReference type="SUPFAM" id="SSF103088">
    <property type="entry name" value="OmpA-like"/>
    <property type="match status" value="1"/>
</dbReference>
<feature type="region of interest" description="Disordered" evidence="2">
    <location>
        <begin position="110"/>
        <end position="139"/>
    </location>
</feature>
<organism evidence="5 6">
    <name type="scientific">Candidatus Scatocola faecipullorum</name>
    <dbReference type="NCBI Taxonomy" id="2840917"/>
    <lineage>
        <taxon>Bacteria</taxon>
        <taxon>Pseudomonadati</taxon>
        <taxon>Pseudomonadota</taxon>
        <taxon>Alphaproteobacteria</taxon>
        <taxon>Rhodospirillales</taxon>
        <taxon>Rhodospirillaceae</taxon>
        <taxon>Rhodospirillaceae incertae sedis</taxon>
        <taxon>Candidatus Scatocola</taxon>
    </lineage>
</organism>
<evidence type="ECO:0000256" key="3">
    <source>
        <dbReference type="SAM" id="SignalP"/>
    </source>
</evidence>
<evidence type="ECO:0000256" key="2">
    <source>
        <dbReference type="SAM" id="MobiDB-lite"/>
    </source>
</evidence>
<evidence type="ECO:0000313" key="5">
    <source>
        <dbReference type="EMBL" id="HIU53487.1"/>
    </source>
</evidence>
<evidence type="ECO:0000259" key="4">
    <source>
        <dbReference type="PROSITE" id="PS51123"/>
    </source>
</evidence>